<sequence length="135" mass="14768">MHCSGPPDMSTSTSCCPEPAGSELSVDAWTVPASSERPTHHSPILPPQSRDGPTAKPRGSSPERSEAGADGTGGSRPAIDLNAETHRAGRRRTKHEDLEIKQPENIQRATKKRFHNYLWNRMAPCHVITHTTREG</sequence>
<accession>A0A4Z2G7E7</accession>
<evidence type="ECO:0000256" key="1">
    <source>
        <dbReference type="SAM" id="MobiDB-lite"/>
    </source>
</evidence>
<feature type="region of interest" description="Disordered" evidence="1">
    <location>
        <begin position="1"/>
        <end position="107"/>
    </location>
</feature>
<dbReference type="EMBL" id="SRLO01000655">
    <property type="protein sequence ID" value="TNN49486.1"/>
    <property type="molecule type" value="Genomic_DNA"/>
</dbReference>
<evidence type="ECO:0000313" key="2">
    <source>
        <dbReference type="EMBL" id="TNN49486.1"/>
    </source>
</evidence>
<dbReference type="AlphaFoldDB" id="A0A4Z2G7E7"/>
<organism evidence="2 3">
    <name type="scientific">Liparis tanakae</name>
    <name type="common">Tanaka's snailfish</name>
    <dbReference type="NCBI Taxonomy" id="230148"/>
    <lineage>
        <taxon>Eukaryota</taxon>
        <taxon>Metazoa</taxon>
        <taxon>Chordata</taxon>
        <taxon>Craniata</taxon>
        <taxon>Vertebrata</taxon>
        <taxon>Euteleostomi</taxon>
        <taxon>Actinopterygii</taxon>
        <taxon>Neopterygii</taxon>
        <taxon>Teleostei</taxon>
        <taxon>Neoteleostei</taxon>
        <taxon>Acanthomorphata</taxon>
        <taxon>Eupercaria</taxon>
        <taxon>Perciformes</taxon>
        <taxon>Cottioidei</taxon>
        <taxon>Cottales</taxon>
        <taxon>Liparidae</taxon>
        <taxon>Liparis</taxon>
    </lineage>
</organism>
<gene>
    <name evidence="2" type="ORF">EYF80_040327</name>
</gene>
<keyword evidence="3" id="KW-1185">Reference proteome</keyword>
<name>A0A4Z2G7E7_9TELE</name>
<reference evidence="2 3" key="1">
    <citation type="submission" date="2019-03" db="EMBL/GenBank/DDBJ databases">
        <title>First draft genome of Liparis tanakae, snailfish: a comprehensive survey of snailfish specific genes.</title>
        <authorList>
            <person name="Kim W."/>
            <person name="Song I."/>
            <person name="Jeong J.-H."/>
            <person name="Kim D."/>
            <person name="Kim S."/>
            <person name="Ryu S."/>
            <person name="Song J.Y."/>
            <person name="Lee S.K."/>
        </authorList>
    </citation>
    <scope>NUCLEOTIDE SEQUENCE [LARGE SCALE GENOMIC DNA]</scope>
    <source>
        <tissue evidence="2">Muscle</tissue>
    </source>
</reference>
<comment type="caution">
    <text evidence="2">The sequence shown here is derived from an EMBL/GenBank/DDBJ whole genome shotgun (WGS) entry which is preliminary data.</text>
</comment>
<proteinExistence type="predicted"/>
<evidence type="ECO:0000313" key="3">
    <source>
        <dbReference type="Proteomes" id="UP000314294"/>
    </source>
</evidence>
<protein>
    <submittedName>
        <fullName evidence="2">Uncharacterized protein</fullName>
    </submittedName>
</protein>
<dbReference type="Proteomes" id="UP000314294">
    <property type="component" value="Unassembled WGS sequence"/>
</dbReference>